<dbReference type="PANTHER" id="PTHR21661:SF35">
    <property type="entry name" value="EPOXIDE HYDROLASE"/>
    <property type="match status" value="1"/>
</dbReference>
<evidence type="ECO:0000256" key="1">
    <source>
        <dbReference type="ARBA" id="ARBA00010088"/>
    </source>
</evidence>
<feature type="domain" description="Epoxide hydrolase N-terminal" evidence="5">
    <location>
        <begin position="5"/>
        <end position="115"/>
    </location>
</feature>
<dbReference type="PIRSF" id="PIRSF001112">
    <property type="entry name" value="Epoxide_hydrolase"/>
    <property type="match status" value="1"/>
</dbReference>
<accession>A0A0A1TN87</accession>
<dbReference type="InterPro" id="IPR016292">
    <property type="entry name" value="Epoxide_hydrolase"/>
</dbReference>
<feature type="active site" description="Proton donor" evidence="4">
    <location>
        <position position="312"/>
    </location>
</feature>
<dbReference type="InterPro" id="IPR029058">
    <property type="entry name" value="AB_hydrolase_fold"/>
</dbReference>
<dbReference type="InterPro" id="IPR000639">
    <property type="entry name" value="Epox_hydrolase-like"/>
</dbReference>
<dbReference type="AlphaFoldDB" id="A0A0A1TN87"/>
<organism evidence="6 7">
    <name type="scientific">[Torrubiella] hemipterigena</name>
    <dbReference type="NCBI Taxonomy" id="1531966"/>
    <lineage>
        <taxon>Eukaryota</taxon>
        <taxon>Fungi</taxon>
        <taxon>Dikarya</taxon>
        <taxon>Ascomycota</taxon>
        <taxon>Pezizomycotina</taxon>
        <taxon>Sordariomycetes</taxon>
        <taxon>Hypocreomycetidae</taxon>
        <taxon>Hypocreales</taxon>
        <taxon>Clavicipitaceae</taxon>
        <taxon>Clavicipitaceae incertae sedis</taxon>
        <taxon>'Torrubiella' clade</taxon>
    </lineage>
</organism>
<evidence type="ECO:0000256" key="2">
    <source>
        <dbReference type="ARBA" id="ARBA00022797"/>
    </source>
</evidence>
<evidence type="ECO:0000256" key="4">
    <source>
        <dbReference type="PIRSR" id="PIRSR001112-1"/>
    </source>
</evidence>
<evidence type="ECO:0000313" key="6">
    <source>
        <dbReference type="EMBL" id="CEJ92835.1"/>
    </source>
</evidence>
<protein>
    <recommendedName>
        <fullName evidence="5">Epoxide hydrolase N-terminal domain-containing protein</fullName>
    </recommendedName>
</protein>
<dbReference type="Pfam" id="PF06441">
    <property type="entry name" value="EHN"/>
    <property type="match status" value="1"/>
</dbReference>
<keyword evidence="2" id="KW-0058">Aromatic hydrocarbons catabolism</keyword>
<dbReference type="GO" id="GO:0004301">
    <property type="term" value="F:epoxide hydrolase activity"/>
    <property type="evidence" value="ECO:0007669"/>
    <property type="project" value="TreeGrafter"/>
</dbReference>
<evidence type="ECO:0000259" key="5">
    <source>
        <dbReference type="Pfam" id="PF06441"/>
    </source>
</evidence>
<evidence type="ECO:0000313" key="7">
    <source>
        <dbReference type="Proteomes" id="UP000039046"/>
    </source>
</evidence>
<dbReference type="InterPro" id="IPR010497">
    <property type="entry name" value="Epoxide_hydro_N"/>
</dbReference>
<feature type="active site" description="Proton acceptor" evidence="4">
    <location>
        <position position="369"/>
    </location>
</feature>
<dbReference type="PANTHER" id="PTHR21661">
    <property type="entry name" value="EPOXIDE HYDROLASE 1-RELATED"/>
    <property type="match status" value="1"/>
</dbReference>
<dbReference type="OrthoDB" id="7130006at2759"/>
<proteinExistence type="inferred from homology"/>
<keyword evidence="3" id="KW-0378">Hydrolase</keyword>
<dbReference type="PRINTS" id="PR00412">
    <property type="entry name" value="EPOXHYDRLASE"/>
</dbReference>
<comment type="similarity">
    <text evidence="1">Belongs to the peptidase S33 family.</text>
</comment>
<name>A0A0A1TN87_9HYPO</name>
<dbReference type="Proteomes" id="UP000039046">
    <property type="component" value="Unassembled WGS sequence"/>
</dbReference>
<feature type="active site" description="Nucleophile" evidence="4">
    <location>
        <position position="180"/>
    </location>
</feature>
<dbReference type="HOGENOM" id="CLU_019414_0_2_1"/>
<reference evidence="6 7" key="1">
    <citation type="journal article" date="2015" name="Genome Announc.">
        <title>Draft Genome Sequence and Gene Annotation of the Entomopathogenic Fungus Verticillium hemipterigenum.</title>
        <authorList>
            <person name="Horn F."/>
            <person name="Habel A."/>
            <person name="Scharf D.H."/>
            <person name="Dworschak J."/>
            <person name="Brakhage A.A."/>
            <person name="Guthke R."/>
            <person name="Hertweck C."/>
            <person name="Linde J."/>
        </authorList>
    </citation>
    <scope>NUCLEOTIDE SEQUENCE [LARGE SCALE GENOMIC DNA]</scope>
</reference>
<dbReference type="GO" id="GO:0097176">
    <property type="term" value="P:epoxide metabolic process"/>
    <property type="evidence" value="ECO:0007669"/>
    <property type="project" value="TreeGrafter"/>
</dbReference>
<dbReference type="EMBL" id="CDHN01000005">
    <property type="protein sequence ID" value="CEJ92835.1"/>
    <property type="molecule type" value="Genomic_DNA"/>
</dbReference>
<keyword evidence="7" id="KW-1185">Reference proteome</keyword>
<dbReference type="STRING" id="1531966.A0A0A1TN87"/>
<dbReference type="Gene3D" id="3.40.50.1820">
    <property type="entry name" value="alpha/beta hydrolase"/>
    <property type="match status" value="1"/>
</dbReference>
<sequence length="403" mass="44575">MAAAIKPCKINVPDAGIAKLKAKLAHASFPDDVEFSNDWTHGSPAADIKRLVKYWQNGFDWRAQEAKLNELPQFTTSITVDGFDPIDINFIHQPSKAGSIPLLFCHGWPGSFIEVVKILPLLTQDDGEGPTFHVVAPSLPNFGFSGLVKTKGFGIMQYAEAMHKVMLALGYDKYVTQGGDWGFIITRSMAMQFPDNCLACHVNCLGARPGLLDLGWLGLKSTLGLLSDREKRETKQMQDHLRRGMGYLAIQSTKPSTIGFGLEDSPVALLAWIYEKLVTWTDGYPWTDDEILTWVSIYQFSSAGPAASVRIYYEAFQSNYPHTKKTFEYIPRVPLGVSHYPKEMSPVPASWGRGLGPVVFQAIHDQGGHFAAYECPEAMVTDLKLMFGGKGGAAKVTRYFAKL</sequence>
<evidence type="ECO:0000256" key="3">
    <source>
        <dbReference type="ARBA" id="ARBA00022801"/>
    </source>
</evidence>
<gene>
    <name evidence="6" type="ORF">VHEMI08463</name>
</gene>
<dbReference type="SUPFAM" id="SSF53474">
    <property type="entry name" value="alpha/beta-Hydrolases"/>
    <property type="match status" value="1"/>
</dbReference>